<dbReference type="InterPro" id="IPR008144">
    <property type="entry name" value="Guanylate_kin-like_dom"/>
</dbReference>
<dbReference type="CDD" id="cd11861">
    <property type="entry name" value="SH3_DLG-like"/>
    <property type="match status" value="1"/>
</dbReference>
<dbReference type="Pfam" id="PF00625">
    <property type="entry name" value="Guanylate_kin"/>
    <property type="match status" value="1"/>
</dbReference>
<dbReference type="Gene3D" id="2.30.30.40">
    <property type="entry name" value="SH3 Domains"/>
    <property type="match status" value="1"/>
</dbReference>
<dbReference type="InterPro" id="IPR001478">
    <property type="entry name" value="PDZ"/>
</dbReference>
<dbReference type="SUPFAM" id="SSF50156">
    <property type="entry name" value="PDZ domain-like"/>
    <property type="match status" value="3"/>
</dbReference>
<dbReference type="PANTHER" id="PTHR23119:SF51">
    <property type="entry name" value="DISKS LARGE 1 TUMOR SUPPRESSOR PROTEIN"/>
    <property type="match status" value="1"/>
</dbReference>
<protein>
    <submittedName>
        <fullName evidence="11">Oidioi.mRNA.OKI2018_I69.chr1.g2710.t1.cds</fullName>
    </submittedName>
</protein>
<evidence type="ECO:0000256" key="4">
    <source>
        <dbReference type="ARBA" id="ARBA00022475"/>
    </source>
</evidence>
<keyword evidence="5" id="KW-0677">Repeat</keyword>
<organism evidence="11 12">
    <name type="scientific">Oikopleura dioica</name>
    <name type="common">Tunicate</name>
    <dbReference type="NCBI Taxonomy" id="34765"/>
    <lineage>
        <taxon>Eukaryota</taxon>
        <taxon>Metazoa</taxon>
        <taxon>Chordata</taxon>
        <taxon>Tunicata</taxon>
        <taxon>Appendicularia</taxon>
        <taxon>Copelata</taxon>
        <taxon>Oikopleuridae</taxon>
        <taxon>Oikopleura</taxon>
    </lineage>
</organism>
<dbReference type="Gene3D" id="3.40.50.300">
    <property type="entry name" value="P-loop containing nucleotide triphosphate hydrolases"/>
    <property type="match status" value="1"/>
</dbReference>
<dbReference type="InterPro" id="IPR050614">
    <property type="entry name" value="Synaptic_Scaffolding_LAP-MAGUK"/>
</dbReference>
<dbReference type="InterPro" id="IPR036028">
    <property type="entry name" value="SH3-like_dom_sf"/>
</dbReference>
<dbReference type="SUPFAM" id="SSF50044">
    <property type="entry name" value="SH3-domain"/>
    <property type="match status" value="1"/>
</dbReference>
<gene>
    <name evidence="11" type="ORF">OKIOD_LOCUS11475</name>
</gene>
<dbReference type="PROSITE" id="PS50002">
    <property type="entry name" value="SH3"/>
    <property type="match status" value="1"/>
</dbReference>
<dbReference type="InterPro" id="IPR001452">
    <property type="entry name" value="SH3_domain"/>
</dbReference>
<comment type="subcellular location">
    <subcellularLocation>
        <location evidence="2">Cell membrane</location>
    </subcellularLocation>
    <subcellularLocation>
        <location evidence="1">Membrane</location>
        <topology evidence="1">Peripheral membrane protein</topology>
    </subcellularLocation>
</comment>
<sequence length="818" mass="89729">MPVKRDDAEAALAILNRLQTESEKDSPVALAATRVANIFQSRLYNALLDIQEYYELHLNNKDTPQQDPEFDIFRITLEKSESGLGFSITGGIDSPVDTGDIHIYISKIIPGGAAEQQGQLRPGDAVLAINNIDCRTVTHGTCVDILRSSGSSVELSIGRRRPQLSSTLLPKPELLQSSSENILASSNSTINDATTELITVKLQKSKTGLGFSIAGGVGNQHIEGNDGIFITKIIPGGAAAQEGRLQAGDRIMFVDNNSLARVSHEQAVAFLTNTGPTVLIKLIRETPVQVESSDDHVLPSATSSSISLTENLASSKGNILDVSRVSDFGIPAGSAADSAIKHGCAVYDGTQGRNHMPRTVTLKRGKSGFGFNIVGGEAEIDPEWNDSPPGIFVSFVLAGGPADSSKSLQKGDRILTVNSNSIEYASHQEAALILRNSGDTVELVVQHEPENFAKFEHRMHDLRQQMLSASIGGGLQTSSKKEMTVRALFDYTAVRDSGLPSKGLSFRFGDIIHVTNASDKEWWQANLMGKPAEQGCIPSKARVERKEKLRMKQVKFRRPGQPNGEVRKSRGRLNVRVNALSSKLNLMKSKENICREETHSSSSDDEFEMGDDWVLSYEPVKQVEVEYPRPIVIFGPLKEKMSDELIKLDASKYQQAIPHTTRPKRNCEVEGRDYYFISKADMTTQIENREFIEAGQFSDNLYGTSIKAVMDVAQTNKHCILDVSGGALRRLSDAQLPAIAIYIKPRSVETLMESNKRLSEQAALQIIQQCQRLEADYAEQFTAVIQAEDGEEHVREQVLEIVESLSGTSHWLPTGDKL</sequence>
<dbReference type="EMBL" id="OU015566">
    <property type="protein sequence ID" value="CAG5106149.1"/>
    <property type="molecule type" value="Genomic_DNA"/>
</dbReference>
<proteinExistence type="predicted"/>
<dbReference type="PROSITE" id="PS50052">
    <property type="entry name" value="GUANYLATE_KINASE_2"/>
    <property type="match status" value="1"/>
</dbReference>
<evidence type="ECO:0000259" key="9">
    <source>
        <dbReference type="PROSITE" id="PS50052"/>
    </source>
</evidence>
<accession>A0ABN7STN4</accession>
<dbReference type="Gene3D" id="1.10.287.470">
    <property type="entry name" value="Helix hairpin bin"/>
    <property type="match status" value="1"/>
</dbReference>
<dbReference type="SMART" id="SM00326">
    <property type="entry name" value="SH3"/>
    <property type="match status" value="1"/>
</dbReference>
<dbReference type="InterPro" id="IPR036034">
    <property type="entry name" value="PDZ_sf"/>
</dbReference>
<dbReference type="InterPro" id="IPR020590">
    <property type="entry name" value="Guanylate_kinase_CS"/>
</dbReference>
<dbReference type="PANTHER" id="PTHR23119">
    <property type="entry name" value="DISCS LARGE"/>
    <property type="match status" value="1"/>
</dbReference>
<keyword evidence="6" id="KW-0472">Membrane</keyword>
<dbReference type="PROSITE" id="PS50106">
    <property type="entry name" value="PDZ"/>
    <property type="match status" value="3"/>
</dbReference>
<evidence type="ECO:0000256" key="5">
    <source>
        <dbReference type="ARBA" id="ARBA00022737"/>
    </source>
</evidence>
<evidence type="ECO:0000256" key="1">
    <source>
        <dbReference type="ARBA" id="ARBA00004170"/>
    </source>
</evidence>
<keyword evidence="12" id="KW-1185">Reference proteome</keyword>
<evidence type="ECO:0000313" key="11">
    <source>
        <dbReference type="EMBL" id="CAG5106149.1"/>
    </source>
</evidence>
<evidence type="ECO:0000256" key="7">
    <source>
        <dbReference type="PROSITE-ProRule" id="PRU00192"/>
    </source>
</evidence>
<dbReference type="InterPro" id="IPR015143">
    <property type="entry name" value="L27_1"/>
</dbReference>
<evidence type="ECO:0000259" key="10">
    <source>
        <dbReference type="PROSITE" id="PS50106"/>
    </source>
</evidence>
<feature type="domain" description="Guanylate kinase-like" evidence="9">
    <location>
        <begin position="628"/>
        <end position="803"/>
    </location>
</feature>
<feature type="domain" description="SH3" evidence="8">
    <location>
        <begin position="480"/>
        <end position="547"/>
    </location>
</feature>
<dbReference type="Proteomes" id="UP001158576">
    <property type="component" value="Chromosome 1"/>
</dbReference>
<feature type="domain" description="PDZ" evidence="10">
    <location>
        <begin position="199"/>
        <end position="286"/>
    </location>
</feature>
<evidence type="ECO:0000256" key="6">
    <source>
        <dbReference type="ARBA" id="ARBA00023136"/>
    </source>
</evidence>
<feature type="domain" description="PDZ" evidence="10">
    <location>
        <begin position="359"/>
        <end position="449"/>
    </location>
</feature>
<dbReference type="CDD" id="cd00071">
    <property type="entry name" value="GMPK"/>
    <property type="match status" value="1"/>
</dbReference>
<dbReference type="Pfam" id="PF00595">
    <property type="entry name" value="PDZ"/>
    <property type="match status" value="3"/>
</dbReference>
<dbReference type="SMART" id="SM00228">
    <property type="entry name" value="PDZ"/>
    <property type="match status" value="3"/>
</dbReference>
<evidence type="ECO:0000256" key="2">
    <source>
        <dbReference type="ARBA" id="ARBA00004236"/>
    </source>
</evidence>
<dbReference type="Pfam" id="PF09058">
    <property type="entry name" value="L27_1"/>
    <property type="match status" value="1"/>
</dbReference>
<dbReference type="Pfam" id="PF00018">
    <property type="entry name" value="SH3_1"/>
    <property type="match status" value="1"/>
</dbReference>
<evidence type="ECO:0000256" key="3">
    <source>
        <dbReference type="ARBA" id="ARBA00022443"/>
    </source>
</evidence>
<feature type="domain" description="PDZ" evidence="10">
    <location>
        <begin position="74"/>
        <end position="161"/>
    </location>
</feature>
<evidence type="ECO:0000259" key="8">
    <source>
        <dbReference type="PROSITE" id="PS50002"/>
    </source>
</evidence>
<keyword evidence="3 7" id="KW-0728">SH3 domain</keyword>
<dbReference type="Gene3D" id="2.30.42.10">
    <property type="match status" value="3"/>
</dbReference>
<dbReference type="PROSITE" id="PS00856">
    <property type="entry name" value="GUANYLATE_KINASE_1"/>
    <property type="match status" value="1"/>
</dbReference>
<dbReference type="InterPro" id="IPR036892">
    <property type="entry name" value="L27_dom_sf"/>
</dbReference>
<dbReference type="SUPFAM" id="SSF101288">
    <property type="entry name" value="L27 domain"/>
    <property type="match status" value="1"/>
</dbReference>
<keyword evidence="4" id="KW-1003">Cell membrane</keyword>
<name>A0ABN7STN4_OIKDI</name>
<dbReference type="SUPFAM" id="SSF52540">
    <property type="entry name" value="P-loop containing nucleoside triphosphate hydrolases"/>
    <property type="match status" value="1"/>
</dbReference>
<dbReference type="SMART" id="SM00072">
    <property type="entry name" value="GuKc"/>
    <property type="match status" value="1"/>
</dbReference>
<dbReference type="InterPro" id="IPR008145">
    <property type="entry name" value="GK/Ca_channel_bsu"/>
</dbReference>
<dbReference type="InterPro" id="IPR027417">
    <property type="entry name" value="P-loop_NTPase"/>
</dbReference>
<evidence type="ECO:0000313" key="12">
    <source>
        <dbReference type="Proteomes" id="UP001158576"/>
    </source>
</evidence>
<reference evidence="11 12" key="1">
    <citation type="submission" date="2021-04" db="EMBL/GenBank/DDBJ databases">
        <authorList>
            <person name="Bliznina A."/>
        </authorList>
    </citation>
    <scope>NUCLEOTIDE SEQUENCE [LARGE SCALE GENOMIC DNA]</scope>
</reference>